<name>A0A4S3MSK6_9RHOB</name>
<sequence>MLALSRELAQGFDYMRIDFLMVDDRYYLNELTLYAGSGFGRVKLPERDLALGRMWPLPRGSRPFRRPGLLSRLRARFGLRGKGKGRT</sequence>
<comment type="caution">
    <text evidence="1">The sequence shown here is derived from an EMBL/GenBank/DDBJ whole genome shotgun (WGS) entry which is preliminary data.</text>
</comment>
<organism evidence="1 2">
    <name type="scientific">Aliigemmobacter aestuarii</name>
    <dbReference type="NCBI Taxonomy" id="1445661"/>
    <lineage>
        <taxon>Bacteria</taxon>
        <taxon>Pseudomonadati</taxon>
        <taxon>Pseudomonadota</taxon>
        <taxon>Alphaproteobacteria</taxon>
        <taxon>Rhodobacterales</taxon>
        <taxon>Paracoccaceae</taxon>
        <taxon>Aliigemmobacter</taxon>
    </lineage>
</organism>
<accession>A0A4S3MSK6</accession>
<protein>
    <submittedName>
        <fullName evidence="1">Uncharacterized protein</fullName>
    </submittedName>
</protein>
<dbReference type="AlphaFoldDB" id="A0A4S3MSK6"/>
<gene>
    <name evidence="1" type="ORF">E7811_03665</name>
</gene>
<keyword evidence="2" id="KW-1185">Reference proteome</keyword>
<dbReference type="Proteomes" id="UP000309450">
    <property type="component" value="Unassembled WGS sequence"/>
</dbReference>
<reference evidence="1 2" key="1">
    <citation type="submission" date="2019-04" db="EMBL/GenBank/DDBJ databases">
        <title>Draft genome sequence of Gemmobacter aestuarii sp. nov.</title>
        <authorList>
            <person name="Hameed A."/>
            <person name="Lin S.-Y."/>
            <person name="Shahina M."/>
            <person name="Lai W.-A."/>
            <person name="Young C.-C."/>
        </authorList>
    </citation>
    <scope>NUCLEOTIDE SEQUENCE [LARGE SCALE GENOMIC DNA]</scope>
    <source>
        <strain evidence="1 2">CC-PW-75</strain>
    </source>
</reference>
<evidence type="ECO:0000313" key="2">
    <source>
        <dbReference type="Proteomes" id="UP000309450"/>
    </source>
</evidence>
<dbReference type="InterPro" id="IPR029465">
    <property type="entry name" value="ATPgrasp_TupA"/>
</dbReference>
<dbReference type="EMBL" id="SSND01000001">
    <property type="protein sequence ID" value="THD84835.1"/>
    <property type="molecule type" value="Genomic_DNA"/>
</dbReference>
<evidence type="ECO:0000313" key="1">
    <source>
        <dbReference type="EMBL" id="THD84835.1"/>
    </source>
</evidence>
<proteinExistence type="predicted"/>
<dbReference type="Pfam" id="PF14305">
    <property type="entry name" value="ATPgrasp_TupA"/>
    <property type="match status" value="1"/>
</dbReference>
<dbReference type="OrthoDB" id="9791827at2"/>